<reference evidence="1 2" key="1">
    <citation type="submission" date="2018-05" db="EMBL/GenBank/DDBJ databases">
        <title>Genetic diversity of glacier-inhabiting Cryobacterium bacteria in China and description of Cryobacterium mengkeensis sp. nov. and Arthrobacter glacialis sp. nov.</title>
        <authorList>
            <person name="Liu Q."/>
            <person name="Xin Y.-H."/>
        </authorList>
    </citation>
    <scope>NUCLEOTIDE SEQUENCE [LARGE SCALE GENOMIC DNA]</scope>
    <source>
        <strain evidence="1 2">LI2</strain>
    </source>
</reference>
<evidence type="ECO:0000313" key="2">
    <source>
        <dbReference type="Proteomes" id="UP000247832"/>
    </source>
</evidence>
<evidence type="ECO:0008006" key="3">
    <source>
        <dbReference type="Google" id="ProtNLM"/>
    </source>
</evidence>
<organism evidence="1 2">
    <name type="scientific">Arthrobacter livingstonensis</name>
    <dbReference type="NCBI Taxonomy" id="670078"/>
    <lineage>
        <taxon>Bacteria</taxon>
        <taxon>Bacillati</taxon>
        <taxon>Actinomycetota</taxon>
        <taxon>Actinomycetes</taxon>
        <taxon>Micrococcales</taxon>
        <taxon>Micrococcaceae</taxon>
        <taxon>Arthrobacter</taxon>
    </lineage>
</organism>
<dbReference type="RefSeq" id="WP_110503238.1">
    <property type="nucleotide sequence ID" value="NZ_QJVD01000070.1"/>
</dbReference>
<dbReference type="Gene3D" id="1.10.1780.10">
    <property type="entry name" value="Clp, N-terminal domain"/>
    <property type="match status" value="1"/>
</dbReference>
<dbReference type="InterPro" id="IPR036628">
    <property type="entry name" value="Clp_N_dom_sf"/>
</dbReference>
<sequence>MFERFAPSARETVTSAVHEAQIRGDRRIGTDHLFIGMLHDQEIVDALGVTLRHALDVDADLDSTALRAIGLNISGAASAWSTPPRMSRTAFSTGAKNVMRSALATAVASHSGTIKVHHIAVALLRLKAPDPAAALAAGLGIDATEAIAKLTRSEAA</sequence>
<dbReference type="AlphaFoldDB" id="A0A2V5KZC3"/>
<dbReference type="SUPFAM" id="SSF81923">
    <property type="entry name" value="Double Clp-N motif"/>
    <property type="match status" value="1"/>
</dbReference>
<dbReference type="OrthoDB" id="3628183at2"/>
<keyword evidence="2" id="KW-1185">Reference proteome</keyword>
<name>A0A2V5KZC3_9MICC</name>
<protein>
    <recommendedName>
        <fullName evidence="3">Clp R domain-containing protein</fullName>
    </recommendedName>
</protein>
<dbReference type="Proteomes" id="UP000247832">
    <property type="component" value="Unassembled WGS sequence"/>
</dbReference>
<accession>A0A2V5KZC3</accession>
<evidence type="ECO:0000313" key="1">
    <source>
        <dbReference type="EMBL" id="PYI64149.1"/>
    </source>
</evidence>
<comment type="caution">
    <text evidence="1">The sequence shown here is derived from an EMBL/GenBank/DDBJ whole genome shotgun (WGS) entry which is preliminary data.</text>
</comment>
<dbReference type="EMBL" id="QJVD01000070">
    <property type="protein sequence ID" value="PYI64149.1"/>
    <property type="molecule type" value="Genomic_DNA"/>
</dbReference>
<gene>
    <name evidence="1" type="ORF">CVV68_22635</name>
</gene>
<proteinExistence type="predicted"/>